<reference evidence="4 5" key="1">
    <citation type="submission" date="2020-07" db="EMBL/GenBank/DDBJ databases">
        <authorList>
            <person name="Criscuolo A."/>
        </authorList>
    </citation>
    <scope>NUCLEOTIDE SEQUENCE [LARGE SCALE GENOMIC DNA]</scope>
    <source>
        <strain evidence="4">CIP111649</strain>
    </source>
</reference>
<dbReference type="RefSeq" id="WP_185125731.1">
    <property type="nucleotide sequence ID" value="NZ_CAJEWD010000008.1"/>
</dbReference>
<dbReference type="Proteomes" id="UP000589351">
    <property type="component" value="Unassembled WGS sequence"/>
</dbReference>
<protein>
    <submittedName>
        <fullName evidence="4">DNA replication protein DnaD</fullName>
    </submittedName>
</protein>
<organism evidence="4 5">
    <name type="scientific">Jeotgalicoccus meleagridis</name>
    <dbReference type="NCBI Taxonomy" id="2759181"/>
    <lineage>
        <taxon>Bacteria</taxon>
        <taxon>Bacillati</taxon>
        <taxon>Bacillota</taxon>
        <taxon>Bacilli</taxon>
        <taxon>Bacillales</taxon>
        <taxon>Staphylococcaceae</taxon>
        <taxon>Jeotgalicoccus</taxon>
    </lineage>
</organism>
<evidence type="ECO:0000259" key="3">
    <source>
        <dbReference type="Pfam" id="PF21984"/>
    </source>
</evidence>
<dbReference type="PANTHER" id="PTHR37293:SF6">
    <property type="entry name" value="DNA REPLICATION PROTEIN DNAD"/>
    <property type="match status" value="1"/>
</dbReference>
<gene>
    <name evidence="4" type="primary">dnaD</name>
    <name evidence="4" type="ORF">JEODO184_01214</name>
</gene>
<feature type="domain" description="DnaD N-terminal" evidence="3">
    <location>
        <begin position="14"/>
        <end position="107"/>
    </location>
</feature>
<evidence type="ECO:0000259" key="2">
    <source>
        <dbReference type="Pfam" id="PF07261"/>
    </source>
</evidence>
<dbReference type="InterPro" id="IPR053162">
    <property type="entry name" value="DnaD"/>
</dbReference>
<sequence length="208" mass="24357">MVNEYIKYITIPVNKVLLDHYQDFSLDEEALIILIKLLEYDRNHSVMSNLSDIIKFCKVDQNQLSRVLQLLIKEELLEINTDKIDGKFYESYNFEPLYEKLNNYVNIGDEKEDENDTGQMRELFDYIEQLYGRTISPNEYQRLNSWIDDSNYSVDSIKDAVDVAYKSNITSLQYVERILSSQSKAPETKGSGLPVISWLDRGNRLDDK</sequence>
<dbReference type="SUPFAM" id="SSF46785">
    <property type="entry name" value="Winged helix' DNA-binding domain"/>
    <property type="match status" value="1"/>
</dbReference>
<dbReference type="InterPro" id="IPR053843">
    <property type="entry name" value="DnaD_N"/>
</dbReference>
<dbReference type="NCBIfam" id="TIGR01446">
    <property type="entry name" value="DnaD_dom"/>
    <property type="match status" value="1"/>
</dbReference>
<dbReference type="PANTHER" id="PTHR37293">
    <property type="entry name" value="PHAGE REPLICATION PROTEIN-RELATED"/>
    <property type="match status" value="1"/>
</dbReference>
<dbReference type="InterPro" id="IPR036388">
    <property type="entry name" value="WH-like_DNA-bd_sf"/>
</dbReference>
<name>A0A6V7RJV8_9STAP</name>
<dbReference type="Pfam" id="PF21984">
    <property type="entry name" value="DnaD_N"/>
    <property type="match status" value="1"/>
</dbReference>
<dbReference type="Gene3D" id="1.10.10.10">
    <property type="entry name" value="Winged helix-like DNA-binding domain superfamily/Winged helix DNA-binding domain"/>
    <property type="match status" value="1"/>
</dbReference>
<accession>A0A6V7RJV8</accession>
<proteinExistence type="inferred from homology"/>
<dbReference type="Gene3D" id="1.10.10.630">
    <property type="entry name" value="DnaD domain-like"/>
    <property type="match status" value="1"/>
</dbReference>
<dbReference type="EMBL" id="CAJEWD010000008">
    <property type="protein sequence ID" value="CAD2077671.1"/>
    <property type="molecule type" value="Genomic_DNA"/>
</dbReference>
<evidence type="ECO:0000313" key="5">
    <source>
        <dbReference type="Proteomes" id="UP000589351"/>
    </source>
</evidence>
<feature type="domain" description="DnaB/C C-terminal" evidence="2">
    <location>
        <begin position="124"/>
        <end position="181"/>
    </location>
</feature>
<comment type="similarity">
    <text evidence="1">Belongs to the DnaB/DnaD family.</text>
</comment>
<dbReference type="Pfam" id="PF07261">
    <property type="entry name" value="DnaB_2"/>
    <property type="match status" value="1"/>
</dbReference>
<dbReference type="AlphaFoldDB" id="A0A6V7RJV8"/>
<dbReference type="InterPro" id="IPR036390">
    <property type="entry name" value="WH_DNA-bd_sf"/>
</dbReference>
<evidence type="ECO:0000313" key="4">
    <source>
        <dbReference type="EMBL" id="CAD2077671.1"/>
    </source>
</evidence>
<dbReference type="SUPFAM" id="SSF158499">
    <property type="entry name" value="DnaD domain-like"/>
    <property type="match status" value="1"/>
</dbReference>
<keyword evidence="5" id="KW-1185">Reference proteome</keyword>
<dbReference type="InterPro" id="IPR006343">
    <property type="entry name" value="DnaB/C_C"/>
</dbReference>
<dbReference type="InterPro" id="IPR034829">
    <property type="entry name" value="DnaD-like_sf"/>
</dbReference>
<comment type="caution">
    <text evidence="4">The sequence shown here is derived from an EMBL/GenBank/DDBJ whole genome shotgun (WGS) entry which is preliminary data.</text>
</comment>
<evidence type="ECO:0000256" key="1">
    <source>
        <dbReference type="ARBA" id="ARBA00093462"/>
    </source>
</evidence>